<feature type="transmembrane region" description="Helical" evidence="1">
    <location>
        <begin position="171"/>
        <end position="190"/>
    </location>
</feature>
<name>A0A7W0CAA5_9BACT</name>
<dbReference type="InterPro" id="IPR007059">
    <property type="entry name" value="DmsC"/>
</dbReference>
<organism evidence="2 3">
    <name type="scientific">Desulfosalsimonas propionicica</name>
    <dbReference type="NCBI Taxonomy" id="332175"/>
    <lineage>
        <taxon>Bacteria</taxon>
        <taxon>Pseudomonadati</taxon>
        <taxon>Thermodesulfobacteriota</taxon>
        <taxon>Desulfobacteria</taxon>
        <taxon>Desulfobacterales</taxon>
        <taxon>Desulfosalsimonadaceae</taxon>
        <taxon>Desulfosalsimonas</taxon>
    </lineage>
</organism>
<feature type="transmembrane region" description="Helical" evidence="1">
    <location>
        <begin position="233"/>
        <end position="255"/>
    </location>
</feature>
<dbReference type="EMBL" id="JACDUS010000006">
    <property type="protein sequence ID" value="MBA2882037.1"/>
    <property type="molecule type" value="Genomic_DNA"/>
</dbReference>
<feature type="transmembrane region" description="Helical" evidence="1">
    <location>
        <begin position="6"/>
        <end position="27"/>
    </location>
</feature>
<proteinExistence type="predicted"/>
<feature type="transmembrane region" description="Helical" evidence="1">
    <location>
        <begin position="210"/>
        <end position="226"/>
    </location>
</feature>
<dbReference type="AlphaFoldDB" id="A0A7W0CAA5"/>
<evidence type="ECO:0000313" key="2">
    <source>
        <dbReference type="EMBL" id="MBA2882037.1"/>
    </source>
</evidence>
<comment type="caution">
    <text evidence="2">The sequence shown here is derived from an EMBL/GenBank/DDBJ whole genome shotgun (WGS) entry which is preliminary data.</text>
</comment>
<evidence type="ECO:0000256" key="1">
    <source>
        <dbReference type="SAM" id="Phobius"/>
    </source>
</evidence>
<dbReference type="RefSeq" id="WP_181551686.1">
    <property type="nucleotide sequence ID" value="NZ_JACDUS010000006.1"/>
</dbReference>
<feature type="transmembrane region" description="Helical" evidence="1">
    <location>
        <begin position="107"/>
        <end position="127"/>
    </location>
</feature>
<protein>
    <submittedName>
        <fullName evidence="2">DMSO reductase anchor subunit</fullName>
    </submittedName>
</protein>
<dbReference type="Pfam" id="PF04976">
    <property type="entry name" value="DmsC"/>
    <property type="match status" value="1"/>
</dbReference>
<keyword evidence="1" id="KW-0472">Membrane</keyword>
<keyword evidence="3" id="KW-1185">Reference proteome</keyword>
<keyword evidence="1" id="KW-0812">Transmembrane</keyword>
<keyword evidence="1" id="KW-1133">Transmembrane helix</keyword>
<feature type="transmembrane region" description="Helical" evidence="1">
    <location>
        <begin position="83"/>
        <end position="100"/>
    </location>
</feature>
<gene>
    <name evidence="2" type="ORF">HNR65_002371</name>
</gene>
<evidence type="ECO:0000313" key="3">
    <source>
        <dbReference type="Proteomes" id="UP000525298"/>
    </source>
</evidence>
<dbReference type="GO" id="GO:0009390">
    <property type="term" value="C:dimethyl sulfoxide reductase complex"/>
    <property type="evidence" value="ECO:0007669"/>
    <property type="project" value="TreeGrafter"/>
</dbReference>
<dbReference type="GO" id="GO:0005886">
    <property type="term" value="C:plasma membrane"/>
    <property type="evidence" value="ECO:0007669"/>
    <property type="project" value="TreeGrafter"/>
</dbReference>
<dbReference type="PANTHER" id="PTHR38095:SF2">
    <property type="entry name" value="ANAEROBIC DIMETHYL SULFOXIDE REDUCTASE CHAIN C"/>
    <property type="match status" value="1"/>
</dbReference>
<dbReference type="GO" id="GO:0019645">
    <property type="term" value="P:anaerobic electron transport chain"/>
    <property type="evidence" value="ECO:0007669"/>
    <property type="project" value="InterPro"/>
</dbReference>
<dbReference type="GO" id="GO:0009389">
    <property type="term" value="F:dimethyl sulfoxide reductase activity"/>
    <property type="evidence" value="ECO:0007669"/>
    <property type="project" value="TreeGrafter"/>
</dbReference>
<reference evidence="2 3" key="1">
    <citation type="submission" date="2020-07" db="EMBL/GenBank/DDBJ databases">
        <title>Genomic Encyclopedia of Type Strains, Phase IV (KMG-IV): sequencing the most valuable type-strain genomes for metagenomic binning, comparative biology and taxonomic classification.</title>
        <authorList>
            <person name="Goeker M."/>
        </authorList>
    </citation>
    <scope>NUCLEOTIDE SEQUENCE [LARGE SCALE GENOMIC DNA]</scope>
    <source>
        <strain evidence="2 3">DSM 17721</strain>
    </source>
</reference>
<feature type="transmembrane region" description="Helical" evidence="1">
    <location>
        <begin position="139"/>
        <end position="159"/>
    </location>
</feature>
<feature type="transmembrane region" description="Helical" evidence="1">
    <location>
        <begin position="43"/>
        <end position="63"/>
    </location>
</feature>
<accession>A0A7W0CAA5</accession>
<dbReference type="PANTHER" id="PTHR38095">
    <property type="entry name" value="ANAEROBIC DIMETHYL SULFOXIDE REDUCTASE CHAIN YNFH"/>
    <property type="match status" value="1"/>
</dbReference>
<sequence>MSQMEMPLVIFTVLSQTAVGLVAISAIRQHAADGPAGSVRPEWMTAVLLLIAGLVASLFHLGHPLGAPMAIKHLGNAWLSREALGIGVFTALVIVGFLSARGRVNAGLSFAAAAVGLIALFFTGMTYSPPGFPALNNVMPFVFFLLTAAMVGAGFASYFTPAEKMPMITRILAVSLIVGLVVYLVVPFLWLSGGTVMRQTGLNYIFSPLYWARIVVGLVVPLIAIWRMRTVPAWVPVLVLAGELIGRIAFFSLAVHASANMGGIY</sequence>
<dbReference type="Proteomes" id="UP000525298">
    <property type="component" value="Unassembled WGS sequence"/>
</dbReference>